<dbReference type="AlphaFoldDB" id="A2SQA2"/>
<evidence type="ECO:0000313" key="1">
    <source>
        <dbReference type="EMBL" id="ABN06508.1"/>
    </source>
</evidence>
<dbReference type="GeneID" id="4795136"/>
<dbReference type="RefSeq" id="WP_011832709.1">
    <property type="nucleotide sequence ID" value="NC_008942.1"/>
</dbReference>
<dbReference type="EMBL" id="CP000559">
    <property type="protein sequence ID" value="ABN06508.1"/>
    <property type="molecule type" value="Genomic_DNA"/>
</dbReference>
<dbReference type="eggNOG" id="arCOG02290">
    <property type="taxonomic scope" value="Archaea"/>
</dbReference>
<dbReference type="HOGENOM" id="CLU_086296_0_0_2"/>
<dbReference type="OrthoDB" id="116327at2157"/>
<evidence type="ECO:0008006" key="3">
    <source>
        <dbReference type="Google" id="ProtNLM"/>
    </source>
</evidence>
<dbReference type="Proteomes" id="UP000000365">
    <property type="component" value="Chromosome"/>
</dbReference>
<reference evidence="1 2" key="1">
    <citation type="journal article" date="2009" name="Stand. Genomic Sci.">
        <title>Complete genome sequence of Methanocorpusculum labreanum type strain Z.</title>
        <authorList>
            <person name="Anderson I.J."/>
            <person name="Sieprawska-Lupa M."/>
            <person name="Goltsman E."/>
            <person name="Lapidus A."/>
            <person name="Copeland A."/>
            <person name="Glavina Del Rio T."/>
            <person name="Tice H."/>
            <person name="Dalin E."/>
            <person name="Barry K."/>
            <person name="Pitluck S."/>
            <person name="Hauser L."/>
            <person name="Land M."/>
            <person name="Lucas S."/>
            <person name="Richardson P."/>
            <person name="Whitman W.B."/>
            <person name="Kyrpides N.C."/>
        </authorList>
    </citation>
    <scope>NUCLEOTIDE SEQUENCE [LARGE SCALE GENOMIC DNA]</scope>
    <source>
        <strain evidence="2">ATCC 43576 / DSM 4855 / Z</strain>
    </source>
</reference>
<protein>
    <recommendedName>
        <fullName evidence="3">DUF169 domain-containing protein</fullName>
    </recommendedName>
</protein>
<keyword evidence="2" id="KW-1185">Reference proteome</keyword>
<sequence>MKSIVAQKAGLRFEPVAILWSDTKPEGALQPKPNTLGCVMNFIAQALTKGKIVVFDRESCLCTGARAGLGFGNGYLTAFGGAGVDFMSAFFVKGVASSKNPEAYNAIVEHIPARERDKFTHGERIFPDVESAKRFMTEDLPITDIAEKYVIFTPLGKINQDEKPVSVVFLVDPVQLSGLSIFMGTLRDRPDPVFFPARMAACQQIGAAVYAEAKEKQPRAVLGYNDIAARENVGELIPRHMFTFAVPYTLFLEMEAGATDSVLDGPIWKDVAGKNKGD</sequence>
<gene>
    <name evidence="1" type="ordered locus">Mlab_0332</name>
</gene>
<dbReference type="STRING" id="410358.Mlab_0332"/>
<dbReference type="Pfam" id="PF02596">
    <property type="entry name" value="DUF169"/>
    <property type="match status" value="1"/>
</dbReference>
<name>A2SQA2_METLZ</name>
<organism evidence="1 2">
    <name type="scientific">Methanocorpusculum labreanum (strain ATCC 43576 / DSM 4855 / Z)</name>
    <dbReference type="NCBI Taxonomy" id="410358"/>
    <lineage>
        <taxon>Archaea</taxon>
        <taxon>Methanobacteriati</taxon>
        <taxon>Methanobacteriota</taxon>
        <taxon>Stenosarchaea group</taxon>
        <taxon>Methanomicrobia</taxon>
        <taxon>Methanomicrobiales</taxon>
        <taxon>Methanocorpusculaceae</taxon>
        <taxon>Methanocorpusculum</taxon>
    </lineage>
</organism>
<proteinExistence type="predicted"/>
<accession>A2SQA2</accession>
<dbReference type="KEGG" id="mla:Mlab_0332"/>
<evidence type="ECO:0000313" key="2">
    <source>
        <dbReference type="Proteomes" id="UP000000365"/>
    </source>
</evidence>
<dbReference type="InterPro" id="IPR003748">
    <property type="entry name" value="DUF169"/>
</dbReference>